<gene>
    <name evidence="1" type="ORF">BDN72DRAFT_963086</name>
</gene>
<sequence length="401" mass="45681">MSTLPAELIENILAHVYGNYRSPRKPLDLFRCALVCHTWRTISQSLIFSEVVLDYSLKGAKAFQDDDRSRGYIRRVWARNSRTALDIQRTLKSLPNLRELYILECRFTPGLLGGPDAELVLKNLTTLGLSGVSIFPIQLFYHCSSLRELRINKCLFDFHCTDKPANPKPQLLSLHITADMMVQMRILEWLLSPESAFDLTTLTTLMTSDRTDELEAYELIRGVVKLCAPTLRNLMIDPPTAFAHGRPPPQLMRMDECLLYPLTLSNLRSITISIMQESVDYTDYVPWMTALFSQLPIHTPLEEIRIPCWFADTANDVFPECDVNAFDWEALDVILSSDQFKLKRVVISVDEVGSIPSIPGRFGPILRAAFPRLKGKGILEIRSSDTYGYLSKEDCWWLVDG</sequence>
<keyword evidence="2" id="KW-1185">Reference proteome</keyword>
<dbReference type="EMBL" id="ML208468">
    <property type="protein sequence ID" value="TFK64590.1"/>
    <property type="molecule type" value="Genomic_DNA"/>
</dbReference>
<evidence type="ECO:0000313" key="1">
    <source>
        <dbReference type="EMBL" id="TFK64590.1"/>
    </source>
</evidence>
<reference evidence="1 2" key="1">
    <citation type="journal article" date="2019" name="Nat. Ecol. Evol.">
        <title>Megaphylogeny resolves global patterns of mushroom evolution.</title>
        <authorList>
            <person name="Varga T."/>
            <person name="Krizsan K."/>
            <person name="Foldi C."/>
            <person name="Dima B."/>
            <person name="Sanchez-Garcia M."/>
            <person name="Sanchez-Ramirez S."/>
            <person name="Szollosi G.J."/>
            <person name="Szarkandi J.G."/>
            <person name="Papp V."/>
            <person name="Albert L."/>
            <person name="Andreopoulos W."/>
            <person name="Angelini C."/>
            <person name="Antonin V."/>
            <person name="Barry K.W."/>
            <person name="Bougher N.L."/>
            <person name="Buchanan P."/>
            <person name="Buyck B."/>
            <person name="Bense V."/>
            <person name="Catcheside P."/>
            <person name="Chovatia M."/>
            <person name="Cooper J."/>
            <person name="Damon W."/>
            <person name="Desjardin D."/>
            <person name="Finy P."/>
            <person name="Geml J."/>
            <person name="Haridas S."/>
            <person name="Hughes K."/>
            <person name="Justo A."/>
            <person name="Karasinski D."/>
            <person name="Kautmanova I."/>
            <person name="Kiss B."/>
            <person name="Kocsube S."/>
            <person name="Kotiranta H."/>
            <person name="LaButti K.M."/>
            <person name="Lechner B.E."/>
            <person name="Liimatainen K."/>
            <person name="Lipzen A."/>
            <person name="Lukacs Z."/>
            <person name="Mihaltcheva S."/>
            <person name="Morgado L.N."/>
            <person name="Niskanen T."/>
            <person name="Noordeloos M.E."/>
            <person name="Ohm R.A."/>
            <person name="Ortiz-Santana B."/>
            <person name="Ovrebo C."/>
            <person name="Racz N."/>
            <person name="Riley R."/>
            <person name="Savchenko A."/>
            <person name="Shiryaev A."/>
            <person name="Soop K."/>
            <person name="Spirin V."/>
            <person name="Szebenyi C."/>
            <person name="Tomsovsky M."/>
            <person name="Tulloss R.E."/>
            <person name="Uehling J."/>
            <person name="Grigoriev I.V."/>
            <person name="Vagvolgyi C."/>
            <person name="Papp T."/>
            <person name="Martin F.M."/>
            <person name="Miettinen O."/>
            <person name="Hibbett D.S."/>
            <person name="Nagy L.G."/>
        </authorList>
    </citation>
    <scope>NUCLEOTIDE SEQUENCE [LARGE SCALE GENOMIC DNA]</scope>
    <source>
        <strain evidence="1 2">NL-1719</strain>
    </source>
</reference>
<organism evidence="1 2">
    <name type="scientific">Pluteus cervinus</name>
    <dbReference type="NCBI Taxonomy" id="181527"/>
    <lineage>
        <taxon>Eukaryota</taxon>
        <taxon>Fungi</taxon>
        <taxon>Dikarya</taxon>
        <taxon>Basidiomycota</taxon>
        <taxon>Agaricomycotina</taxon>
        <taxon>Agaricomycetes</taxon>
        <taxon>Agaricomycetidae</taxon>
        <taxon>Agaricales</taxon>
        <taxon>Pluteineae</taxon>
        <taxon>Pluteaceae</taxon>
        <taxon>Pluteus</taxon>
    </lineage>
</organism>
<evidence type="ECO:0000313" key="2">
    <source>
        <dbReference type="Proteomes" id="UP000308600"/>
    </source>
</evidence>
<dbReference type="Proteomes" id="UP000308600">
    <property type="component" value="Unassembled WGS sequence"/>
</dbReference>
<accession>A0ACD3AG05</accession>
<proteinExistence type="predicted"/>
<protein>
    <submittedName>
        <fullName evidence="1">Uncharacterized protein</fullName>
    </submittedName>
</protein>
<name>A0ACD3AG05_9AGAR</name>